<evidence type="ECO:0000256" key="6">
    <source>
        <dbReference type="ARBA" id="ARBA00023136"/>
    </source>
</evidence>
<dbReference type="SUPFAM" id="SSF161098">
    <property type="entry name" value="MetI-like"/>
    <property type="match status" value="1"/>
</dbReference>
<feature type="transmembrane region" description="Helical" evidence="7">
    <location>
        <begin position="233"/>
        <end position="255"/>
    </location>
</feature>
<evidence type="ECO:0000313" key="9">
    <source>
        <dbReference type="EMBL" id="TBW39504.1"/>
    </source>
</evidence>
<evidence type="ECO:0000256" key="4">
    <source>
        <dbReference type="ARBA" id="ARBA00022692"/>
    </source>
</evidence>
<feature type="domain" description="ABC transmembrane type-1" evidence="8">
    <location>
        <begin position="90"/>
        <end position="305"/>
    </location>
</feature>
<dbReference type="PANTHER" id="PTHR30193">
    <property type="entry name" value="ABC TRANSPORTER PERMEASE PROTEIN"/>
    <property type="match status" value="1"/>
</dbReference>
<evidence type="ECO:0000256" key="7">
    <source>
        <dbReference type="RuleBase" id="RU363032"/>
    </source>
</evidence>
<gene>
    <name evidence="9" type="ORF">EYW49_06435</name>
</gene>
<dbReference type="RefSeq" id="WP_131307387.1">
    <property type="nucleotide sequence ID" value="NZ_SJFN01000007.1"/>
</dbReference>
<evidence type="ECO:0000256" key="1">
    <source>
        <dbReference type="ARBA" id="ARBA00004651"/>
    </source>
</evidence>
<dbReference type="CDD" id="cd06261">
    <property type="entry name" value="TM_PBP2"/>
    <property type="match status" value="1"/>
</dbReference>
<accession>A0A4Q9VTR7</accession>
<protein>
    <submittedName>
        <fullName evidence="9">Sugar ABC transporter permease</fullName>
    </submittedName>
</protein>
<keyword evidence="4 7" id="KW-0812">Transmembrane</keyword>
<organism evidence="9 10">
    <name type="scientific">Siculibacillus lacustris</name>
    <dbReference type="NCBI Taxonomy" id="1549641"/>
    <lineage>
        <taxon>Bacteria</taxon>
        <taxon>Pseudomonadati</taxon>
        <taxon>Pseudomonadota</taxon>
        <taxon>Alphaproteobacteria</taxon>
        <taxon>Hyphomicrobiales</taxon>
        <taxon>Ancalomicrobiaceae</taxon>
        <taxon>Siculibacillus</taxon>
    </lineage>
</organism>
<dbReference type="Proteomes" id="UP000292781">
    <property type="component" value="Unassembled WGS sequence"/>
</dbReference>
<dbReference type="InterPro" id="IPR000515">
    <property type="entry name" value="MetI-like"/>
</dbReference>
<feature type="transmembrane region" description="Helical" evidence="7">
    <location>
        <begin position="175"/>
        <end position="198"/>
    </location>
</feature>
<keyword evidence="10" id="KW-1185">Reference proteome</keyword>
<sequence>MSDVILPPQPSSLPARLARGWARMKRNHIGFVICALGPVLALFVVIRIYPIAETIRLSFYDYHITRRSNPFVGLGNYAYLFEDGPFHEALVNTILFSMLAVVATLLLALACAILLRSIEKAAPIYELLFYIPVVTPWVPASVIWKWIFDPTFGALNYALSFFGVARLGWLQDPTLILFALVAVSVWKMVGYFVVIFGVGLRAIPEELLEAADLDGATAWRKLTRIVLPLMRPIILFSVVTCTIINFNVFAPVYVLTASSQGAPAYDFKVLVGEIYSNGFVYYHMGYAGAQCVVLLLFVMSLLIVQFLAFREKK</sequence>
<keyword evidence="6 7" id="KW-0472">Membrane</keyword>
<evidence type="ECO:0000259" key="8">
    <source>
        <dbReference type="PROSITE" id="PS50928"/>
    </source>
</evidence>
<dbReference type="AlphaFoldDB" id="A0A4Q9VTR7"/>
<evidence type="ECO:0000256" key="5">
    <source>
        <dbReference type="ARBA" id="ARBA00022989"/>
    </source>
</evidence>
<keyword evidence="5 7" id="KW-1133">Transmembrane helix</keyword>
<feature type="transmembrane region" description="Helical" evidence="7">
    <location>
        <begin position="29"/>
        <end position="49"/>
    </location>
</feature>
<comment type="subcellular location">
    <subcellularLocation>
        <location evidence="1 7">Cell membrane</location>
        <topology evidence="1 7">Multi-pass membrane protein</topology>
    </subcellularLocation>
</comment>
<dbReference type="PROSITE" id="PS50928">
    <property type="entry name" value="ABC_TM1"/>
    <property type="match status" value="1"/>
</dbReference>
<dbReference type="InterPro" id="IPR051393">
    <property type="entry name" value="ABC_transporter_permease"/>
</dbReference>
<dbReference type="OrthoDB" id="9773727at2"/>
<name>A0A4Q9VTR7_9HYPH</name>
<dbReference type="GO" id="GO:0055085">
    <property type="term" value="P:transmembrane transport"/>
    <property type="evidence" value="ECO:0007669"/>
    <property type="project" value="InterPro"/>
</dbReference>
<dbReference type="EMBL" id="SJFN01000007">
    <property type="protein sequence ID" value="TBW39504.1"/>
    <property type="molecule type" value="Genomic_DNA"/>
</dbReference>
<evidence type="ECO:0000313" key="10">
    <source>
        <dbReference type="Proteomes" id="UP000292781"/>
    </source>
</evidence>
<comment type="similarity">
    <text evidence="7">Belongs to the binding-protein-dependent transport system permease family.</text>
</comment>
<dbReference type="Gene3D" id="1.10.3720.10">
    <property type="entry name" value="MetI-like"/>
    <property type="match status" value="1"/>
</dbReference>
<proteinExistence type="inferred from homology"/>
<reference evidence="9 10" key="1">
    <citation type="submission" date="2019-02" db="EMBL/GenBank/DDBJ databases">
        <title>Siculibacillus lacustris gen. nov., sp. nov., a new rosette-forming bacterium isolated from a freshwater crater lake (Lake St. Ana, Romania).</title>
        <authorList>
            <person name="Felfoldi T."/>
            <person name="Marton Z."/>
            <person name="Szabo A."/>
            <person name="Mentes A."/>
            <person name="Boka K."/>
            <person name="Marialigeti K."/>
            <person name="Mathe I."/>
            <person name="Koncz M."/>
            <person name="Schumann P."/>
            <person name="Toth E."/>
        </authorList>
    </citation>
    <scope>NUCLEOTIDE SEQUENCE [LARGE SCALE GENOMIC DNA]</scope>
    <source>
        <strain evidence="9 10">SA-279</strain>
    </source>
</reference>
<dbReference type="GO" id="GO:0005886">
    <property type="term" value="C:plasma membrane"/>
    <property type="evidence" value="ECO:0007669"/>
    <property type="project" value="UniProtKB-SubCell"/>
</dbReference>
<feature type="transmembrane region" description="Helical" evidence="7">
    <location>
        <begin position="287"/>
        <end position="309"/>
    </location>
</feature>
<evidence type="ECO:0000256" key="3">
    <source>
        <dbReference type="ARBA" id="ARBA00022475"/>
    </source>
</evidence>
<keyword evidence="2 7" id="KW-0813">Transport</keyword>
<feature type="transmembrane region" description="Helical" evidence="7">
    <location>
        <begin position="127"/>
        <end position="147"/>
    </location>
</feature>
<dbReference type="InterPro" id="IPR035906">
    <property type="entry name" value="MetI-like_sf"/>
</dbReference>
<dbReference type="PANTHER" id="PTHR30193:SF37">
    <property type="entry name" value="INNER MEMBRANE ABC TRANSPORTER PERMEASE PROTEIN YCJO"/>
    <property type="match status" value="1"/>
</dbReference>
<evidence type="ECO:0000256" key="2">
    <source>
        <dbReference type="ARBA" id="ARBA00022448"/>
    </source>
</evidence>
<dbReference type="Pfam" id="PF00528">
    <property type="entry name" value="BPD_transp_1"/>
    <property type="match status" value="1"/>
</dbReference>
<feature type="transmembrane region" description="Helical" evidence="7">
    <location>
        <begin position="94"/>
        <end position="115"/>
    </location>
</feature>
<keyword evidence="3" id="KW-1003">Cell membrane</keyword>
<comment type="caution">
    <text evidence="9">The sequence shown here is derived from an EMBL/GenBank/DDBJ whole genome shotgun (WGS) entry which is preliminary data.</text>
</comment>